<keyword evidence="2" id="KW-1185">Reference proteome</keyword>
<sequence>GSYWFWGTAVVVRHLLKRDHGDDRSSALTNRVINCWILHNGVLTAVAGILQRKSDRCSGRRESERGF</sequence>
<feature type="non-terminal residue" evidence="1">
    <location>
        <position position="67"/>
    </location>
</feature>
<feature type="non-terminal residue" evidence="1">
    <location>
        <position position="1"/>
    </location>
</feature>
<comment type="caution">
    <text evidence="1">The sequence shown here is derived from an EMBL/GenBank/DDBJ whole genome shotgun (WGS) entry which is preliminary data.</text>
</comment>
<protein>
    <submittedName>
        <fullName evidence="1">Uncharacterized protein</fullName>
    </submittedName>
</protein>
<proteinExistence type="predicted"/>
<dbReference type="EMBL" id="JACEIK010000113">
    <property type="protein sequence ID" value="MCD7450013.1"/>
    <property type="molecule type" value="Genomic_DNA"/>
</dbReference>
<name>A0ABS8RTZ1_DATST</name>
<dbReference type="Proteomes" id="UP000823775">
    <property type="component" value="Unassembled WGS sequence"/>
</dbReference>
<reference evidence="1 2" key="1">
    <citation type="journal article" date="2021" name="BMC Genomics">
        <title>Datura genome reveals duplications of psychoactive alkaloid biosynthetic genes and high mutation rate following tissue culture.</title>
        <authorList>
            <person name="Rajewski A."/>
            <person name="Carter-House D."/>
            <person name="Stajich J."/>
            <person name="Litt A."/>
        </authorList>
    </citation>
    <scope>NUCLEOTIDE SEQUENCE [LARGE SCALE GENOMIC DNA]</scope>
    <source>
        <strain evidence="1">AR-01</strain>
    </source>
</reference>
<accession>A0ABS8RTZ1</accession>
<gene>
    <name evidence="1" type="ORF">HAX54_002890</name>
</gene>
<organism evidence="1 2">
    <name type="scientific">Datura stramonium</name>
    <name type="common">Jimsonweed</name>
    <name type="synonym">Common thornapple</name>
    <dbReference type="NCBI Taxonomy" id="4076"/>
    <lineage>
        <taxon>Eukaryota</taxon>
        <taxon>Viridiplantae</taxon>
        <taxon>Streptophyta</taxon>
        <taxon>Embryophyta</taxon>
        <taxon>Tracheophyta</taxon>
        <taxon>Spermatophyta</taxon>
        <taxon>Magnoliopsida</taxon>
        <taxon>eudicotyledons</taxon>
        <taxon>Gunneridae</taxon>
        <taxon>Pentapetalae</taxon>
        <taxon>asterids</taxon>
        <taxon>lamiids</taxon>
        <taxon>Solanales</taxon>
        <taxon>Solanaceae</taxon>
        <taxon>Solanoideae</taxon>
        <taxon>Datureae</taxon>
        <taxon>Datura</taxon>
    </lineage>
</organism>
<evidence type="ECO:0000313" key="1">
    <source>
        <dbReference type="EMBL" id="MCD7450013.1"/>
    </source>
</evidence>
<evidence type="ECO:0000313" key="2">
    <source>
        <dbReference type="Proteomes" id="UP000823775"/>
    </source>
</evidence>